<evidence type="ECO:0000256" key="2">
    <source>
        <dbReference type="ARBA" id="ARBA00022723"/>
    </source>
</evidence>
<feature type="compositionally biased region" description="Basic and acidic residues" evidence="5">
    <location>
        <begin position="106"/>
        <end position="115"/>
    </location>
</feature>
<dbReference type="InterPro" id="IPR017900">
    <property type="entry name" value="4Fe4S_Fe_S_CS"/>
</dbReference>
<dbReference type="GO" id="GO:0046872">
    <property type="term" value="F:metal ion binding"/>
    <property type="evidence" value="ECO:0007669"/>
    <property type="project" value="UniProtKB-KW"/>
</dbReference>
<proteinExistence type="predicted"/>
<comment type="caution">
    <text evidence="7">The sequence shown here is derived from an EMBL/GenBank/DDBJ whole genome shotgun (WGS) entry which is preliminary data.</text>
</comment>
<dbReference type="STRING" id="596151.DesfrDRAFT_1311"/>
<name>E1JUL2_SOLFR</name>
<evidence type="ECO:0000256" key="4">
    <source>
        <dbReference type="ARBA" id="ARBA00023014"/>
    </source>
</evidence>
<organism evidence="7 8">
    <name type="scientific">Solidesulfovibrio fructosivorans JJ]</name>
    <dbReference type="NCBI Taxonomy" id="596151"/>
    <lineage>
        <taxon>Bacteria</taxon>
        <taxon>Pseudomonadati</taxon>
        <taxon>Thermodesulfobacteriota</taxon>
        <taxon>Desulfovibrionia</taxon>
        <taxon>Desulfovibrionales</taxon>
        <taxon>Desulfovibrionaceae</taxon>
        <taxon>Solidesulfovibrio</taxon>
    </lineage>
</organism>
<dbReference type="SUPFAM" id="SSF54862">
    <property type="entry name" value="4Fe-4S ferredoxins"/>
    <property type="match status" value="1"/>
</dbReference>
<dbReference type="PROSITE" id="PS00198">
    <property type="entry name" value="4FE4S_FER_1"/>
    <property type="match status" value="1"/>
</dbReference>
<dbReference type="Gene3D" id="3.30.70.20">
    <property type="match status" value="1"/>
</dbReference>
<dbReference type="InterPro" id="IPR017896">
    <property type="entry name" value="4Fe4S_Fe-S-bd"/>
</dbReference>
<keyword evidence="1" id="KW-0004">4Fe-4S</keyword>
<dbReference type="AlphaFoldDB" id="E1JUL2"/>
<feature type="region of interest" description="Disordered" evidence="5">
    <location>
        <begin position="70"/>
        <end position="115"/>
    </location>
</feature>
<evidence type="ECO:0000313" key="7">
    <source>
        <dbReference type="EMBL" id="EFL52142.1"/>
    </source>
</evidence>
<accession>E1JUL2</accession>
<keyword evidence="2" id="KW-0479">Metal-binding</keyword>
<keyword evidence="8" id="KW-1185">Reference proteome</keyword>
<keyword evidence="4" id="KW-0411">Iron-sulfur</keyword>
<evidence type="ECO:0000256" key="3">
    <source>
        <dbReference type="ARBA" id="ARBA00023004"/>
    </source>
</evidence>
<dbReference type="OrthoDB" id="9803397at2"/>
<reference evidence="7 8" key="1">
    <citation type="submission" date="2010-08" db="EMBL/GenBank/DDBJ databases">
        <title>The draft genome of Desulfovibrio fructosovorans JJ.</title>
        <authorList>
            <consortium name="US DOE Joint Genome Institute (JGI-PGF)"/>
            <person name="Lucas S."/>
            <person name="Copeland A."/>
            <person name="Lapidus A."/>
            <person name="Cheng J.-F."/>
            <person name="Bruce D."/>
            <person name="Goodwin L."/>
            <person name="Pitluck S."/>
            <person name="Land M.L."/>
            <person name="Hauser L."/>
            <person name="Chang Y.-J."/>
            <person name="Jeffries C."/>
            <person name="Wall J.D."/>
            <person name="Stahl D.A."/>
            <person name="Arkin A.P."/>
            <person name="Dehal P."/>
            <person name="Stolyar S.M."/>
            <person name="Hazen T.C."/>
            <person name="Woyke T.J."/>
        </authorList>
    </citation>
    <scope>NUCLEOTIDE SEQUENCE [LARGE SCALE GENOMIC DNA]</scope>
    <source>
        <strain evidence="7 8">JJ</strain>
    </source>
</reference>
<feature type="domain" description="4Fe-4S ferredoxin-type" evidence="6">
    <location>
        <begin position="9"/>
        <end position="38"/>
    </location>
</feature>
<evidence type="ECO:0000256" key="5">
    <source>
        <dbReference type="SAM" id="MobiDB-lite"/>
    </source>
</evidence>
<protein>
    <submittedName>
        <fullName evidence="7">4Fe-4S ferredoxin iron-sulfur binding domain protein</fullName>
    </submittedName>
</protein>
<dbReference type="GO" id="GO:0051539">
    <property type="term" value="F:4 iron, 4 sulfur cluster binding"/>
    <property type="evidence" value="ECO:0007669"/>
    <property type="project" value="UniProtKB-KW"/>
</dbReference>
<dbReference type="RefSeq" id="WP_005992249.1">
    <property type="nucleotide sequence ID" value="NZ_AECZ01000006.1"/>
</dbReference>
<evidence type="ECO:0000259" key="6">
    <source>
        <dbReference type="PROSITE" id="PS51379"/>
    </source>
</evidence>
<sequence>MTEHRKGQNRVVVYPDWCKGCGICAAFCPKQVLALGPDGKARVVREEACVNCGFCEPHCPDFAIMVVPANGNGRQNGHKNNHSVQPPADKDCPGPEGPGASAGTEAKADDKEGRP</sequence>
<dbReference type="EMBL" id="AECZ01000006">
    <property type="protein sequence ID" value="EFL52142.1"/>
    <property type="molecule type" value="Genomic_DNA"/>
</dbReference>
<dbReference type="Proteomes" id="UP000006250">
    <property type="component" value="Unassembled WGS sequence"/>
</dbReference>
<dbReference type="PANTHER" id="PTHR43687:SF4">
    <property type="entry name" value="BLR5484 PROTEIN"/>
    <property type="match status" value="1"/>
</dbReference>
<dbReference type="PANTHER" id="PTHR43687">
    <property type="entry name" value="ADENYLYLSULFATE REDUCTASE, BETA SUBUNIT"/>
    <property type="match status" value="1"/>
</dbReference>
<dbReference type="Pfam" id="PF12838">
    <property type="entry name" value="Fer4_7"/>
    <property type="match status" value="1"/>
</dbReference>
<dbReference type="PROSITE" id="PS51379">
    <property type="entry name" value="4FE4S_FER_2"/>
    <property type="match status" value="2"/>
</dbReference>
<keyword evidence="3" id="KW-0408">Iron</keyword>
<dbReference type="InterPro" id="IPR050572">
    <property type="entry name" value="Fe-S_Ferredoxin"/>
</dbReference>
<gene>
    <name evidence="7" type="ORF">DesfrDRAFT_1311</name>
</gene>
<evidence type="ECO:0000256" key="1">
    <source>
        <dbReference type="ARBA" id="ARBA00022485"/>
    </source>
</evidence>
<evidence type="ECO:0000313" key="8">
    <source>
        <dbReference type="Proteomes" id="UP000006250"/>
    </source>
</evidence>
<feature type="domain" description="4Fe-4S ferredoxin-type" evidence="6">
    <location>
        <begin position="40"/>
        <end position="69"/>
    </location>
</feature>
<dbReference type="eggNOG" id="COG1146">
    <property type="taxonomic scope" value="Bacteria"/>
</dbReference>